<dbReference type="CDD" id="cd11291">
    <property type="entry name" value="gelsolin_S6_like"/>
    <property type="match status" value="1"/>
</dbReference>
<dbReference type="InterPro" id="IPR036886">
    <property type="entry name" value="Villin_headpiece_dom_sf"/>
</dbReference>
<feature type="region of interest" description="Disordered" evidence="5">
    <location>
        <begin position="352"/>
        <end position="374"/>
    </location>
</feature>
<evidence type="ECO:0000256" key="2">
    <source>
        <dbReference type="ARBA" id="ARBA00022467"/>
    </source>
</evidence>
<reference evidence="7 8" key="1">
    <citation type="journal article" date="2023" name="Sci. Data">
        <title>Genome assembly of the Korean intertidal mud-creeper Batillaria attramentaria.</title>
        <authorList>
            <person name="Patra A.K."/>
            <person name="Ho P.T."/>
            <person name="Jun S."/>
            <person name="Lee S.J."/>
            <person name="Kim Y."/>
            <person name="Won Y.J."/>
        </authorList>
    </citation>
    <scope>NUCLEOTIDE SEQUENCE [LARGE SCALE GENOMIC DNA]</scope>
    <source>
        <strain evidence="7">Wonlab-2016</strain>
    </source>
</reference>
<keyword evidence="4" id="KW-0009">Actin-binding</keyword>
<keyword evidence="8" id="KW-1185">Reference proteome</keyword>
<dbReference type="PROSITE" id="PS51089">
    <property type="entry name" value="HP"/>
    <property type="match status" value="1"/>
</dbReference>
<dbReference type="GO" id="GO:0051693">
    <property type="term" value="P:actin filament capping"/>
    <property type="evidence" value="ECO:0007669"/>
    <property type="project" value="UniProtKB-KW"/>
</dbReference>
<dbReference type="SMART" id="SM00153">
    <property type="entry name" value="VHP"/>
    <property type="match status" value="1"/>
</dbReference>
<dbReference type="InterPro" id="IPR007123">
    <property type="entry name" value="Gelsolin-like_dom"/>
</dbReference>
<evidence type="ECO:0000313" key="8">
    <source>
        <dbReference type="Proteomes" id="UP001519460"/>
    </source>
</evidence>
<proteinExistence type="inferred from homology"/>
<dbReference type="PRINTS" id="PR00597">
    <property type="entry name" value="GELSOLIN"/>
</dbReference>
<feature type="non-terminal residue" evidence="7">
    <location>
        <position position="1"/>
    </location>
</feature>
<dbReference type="CDD" id="cd11293">
    <property type="entry name" value="gelsolin_S4_like"/>
    <property type="match status" value="1"/>
</dbReference>
<keyword evidence="3" id="KW-0677">Repeat</keyword>
<feature type="domain" description="HP" evidence="6">
    <location>
        <begin position="794"/>
        <end position="857"/>
    </location>
</feature>
<dbReference type="PANTHER" id="PTHR11977">
    <property type="entry name" value="VILLIN"/>
    <property type="match status" value="1"/>
</dbReference>
<dbReference type="AlphaFoldDB" id="A0ABD0K9H4"/>
<evidence type="ECO:0000256" key="5">
    <source>
        <dbReference type="SAM" id="MobiDB-lite"/>
    </source>
</evidence>
<dbReference type="CDD" id="cd11289">
    <property type="entry name" value="gelsolin_S2_like"/>
    <property type="match status" value="1"/>
</dbReference>
<accession>A0ABD0K9H4</accession>
<dbReference type="SMART" id="SM00262">
    <property type="entry name" value="GEL"/>
    <property type="match status" value="6"/>
</dbReference>
<dbReference type="InterPro" id="IPR003128">
    <property type="entry name" value="Villin_headpiece"/>
</dbReference>
<keyword evidence="2" id="KW-0117">Actin capping</keyword>
<dbReference type="CDD" id="cd11292">
    <property type="entry name" value="gelsolin_S3_like"/>
    <property type="match status" value="1"/>
</dbReference>
<dbReference type="CDD" id="cd11288">
    <property type="entry name" value="gelsolin_S5_like"/>
    <property type="match status" value="1"/>
</dbReference>
<evidence type="ECO:0000256" key="3">
    <source>
        <dbReference type="ARBA" id="ARBA00022737"/>
    </source>
</evidence>
<dbReference type="Pfam" id="PF02209">
    <property type="entry name" value="VHP"/>
    <property type="match status" value="1"/>
</dbReference>
<dbReference type="GO" id="GO:0003779">
    <property type="term" value="F:actin binding"/>
    <property type="evidence" value="ECO:0007669"/>
    <property type="project" value="UniProtKB-KW"/>
</dbReference>
<name>A0ABD0K9H4_9CAEN</name>
<gene>
    <name evidence="7" type="ORF">BaRGS_00024976</name>
</gene>
<dbReference type="Pfam" id="PF00626">
    <property type="entry name" value="Gelsolin"/>
    <property type="match status" value="6"/>
</dbReference>
<evidence type="ECO:0000313" key="7">
    <source>
        <dbReference type="EMBL" id="KAK7483760.1"/>
    </source>
</evidence>
<evidence type="ECO:0000256" key="4">
    <source>
        <dbReference type="ARBA" id="ARBA00023203"/>
    </source>
</evidence>
<dbReference type="InterPro" id="IPR029006">
    <property type="entry name" value="ADF-H/Gelsolin-like_dom_sf"/>
</dbReference>
<evidence type="ECO:0000259" key="6">
    <source>
        <dbReference type="PROSITE" id="PS51089"/>
    </source>
</evidence>
<dbReference type="SUPFAM" id="SSF47050">
    <property type="entry name" value="VHP, Villin headpiece domain"/>
    <property type="match status" value="1"/>
</dbReference>
<dbReference type="Proteomes" id="UP001519460">
    <property type="component" value="Unassembled WGS sequence"/>
</dbReference>
<protein>
    <recommendedName>
        <fullName evidence="6">HP domain-containing protein</fullName>
    </recommendedName>
</protein>
<dbReference type="Gene3D" id="1.10.950.10">
    <property type="entry name" value="Villin headpiece domain"/>
    <property type="match status" value="1"/>
</dbReference>
<dbReference type="SUPFAM" id="SSF55753">
    <property type="entry name" value="Actin depolymerizing proteins"/>
    <property type="match status" value="6"/>
</dbReference>
<dbReference type="EMBL" id="JACVVK020000221">
    <property type="protein sequence ID" value="KAK7483760.1"/>
    <property type="molecule type" value="Genomic_DNA"/>
</dbReference>
<comment type="caution">
    <text evidence="7">The sequence shown here is derived from an EMBL/GenBank/DDBJ whole genome shotgun (WGS) entry which is preliminary data.</text>
</comment>
<comment type="similarity">
    <text evidence="1">Belongs to the villin/gelsolin family.</text>
</comment>
<evidence type="ECO:0000256" key="1">
    <source>
        <dbReference type="ARBA" id="ARBA00008418"/>
    </source>
</evidence>
<sequence>TKQVPNSAKLEWDIHFWLGKDTSQDEKGVAAYKTVELDEALGGGPVQHREVQDHESKQFLSYFKNGIRYLEGGVDSGFKKVERDKYETRLMQIKGKRNVRVRQVKCDCSSLNQGDVFILDCGLVIYVWNGPHSSKMERIKGAEVAKRINDEERGGKAAVRIIENTWDSDPAFFKALGSKEEIKAADDGGDDTEYERVLAEAVKLYRVSDASGKLEVTEAGEKPLKREHLDSNDCFILDSGPSGIYVWVGKKCTKTEKKSAWQNATRTPCGSSLLFADRMDRTEGGEHKIEEFLTLRGYADWTPVTQVVEGGETPLFKQYFSSWAEKDAQMGLGRVHNVEKVAKYNKEKFDAGSLHGGNTRNKKEESLPDDGSGTVWRVENGDLVPQPEDMYGIFYTGDCYVILYTYTKGTSRLQHYILYFWQGSKSTTDERAASAIFAQQMDDTELNGAAVQVRVVQGREPEHFLRIFQGKMVIFLGGINNKEPESNVRLFQVRGTKTVNTKAVQVLPRAGSLNSNDVFIVDTEKEVFLWIGRIRRRRQAALPVLSYACARLSSTYFNTEKNNLYCGFQSKKSLQMFSALFAPEFSATWHGSRRNWQCLKTDGASEDEKNVANNVVRYICPDRNSSDVVVVEEGLEPPEFWDVLGGPEPYASGPSLESPAQDMPPRLFQCSNASGRFKVEEIVDFSQEDLCEDDVMLLDTFTEVFVWIGKGANETEKKEALQTAMEYIRTDPAGRNEDNTLILTIKQGFEPPSFTAHFHGWDPEKWSEGKTYEDLKRELGQESVAVTSVKEELANYYKSHSYEELRKKILPKGVDPTCKERYLTEEEFQKVFGMTRTDYQNLKEWKQVQLKKKVGLF</sequence>
<dbReference type="FunFam" id="3.40.20.10:FF:000005">
    <property type="entry name" value="Gelsolin"/>
    <property type="match status" value="1"/>
</dbReference>
<dbReference type="Gene3D" id="3.40.20.10">
    <property type="entry name" value="Severin"/>
    <property type="match status" value="6"/>
</dbReference>
<dbReference type="PANTHER" id="PTHR11977:SF123">
    <property type="entry name" value="GELSOLIN"/>
    <property type="match status" value="1"/>
</dbReference>
<organism evidence="7 8">
    <name type="scientific">Batillaria attramentaria</name>
    <dbReference type="NCBI Taxonomy" id="370345"/>
    <lineage>
        <taxon>Eukaryota</taxon>
        <taxon>Metazoa</taxon>
        <taxon>Spiralia</taxon>
        <taxon>Lophotrochozoa</taxon>
        <taxon>Mollusca</taxon>
        <taxon>Gastropoda</taxon>
        <taxon>Caenogastropoda</taxon>
        <taxon>Sorbeoconcha</taxon>
        <taxon>Cerithioidea</taxon>
        <taxon>Batillariidae</taxon>
        <taxon>Batillaria</taxon>
    </lineage>
</organism>
<dbReference type="InterPro" id="IPR007122">
    <property type="entry name" value="Villin/Gelsolin"/>
</dbReference>